<feature type="compositionally biased region" description="Polar residues" evidence="1">
    <location>
        <begin position="445"/>
        <end position="455"/>
    </location>
</feature>
<dbReference type="Proteomes" id="UP001063166">
    <property type="component" value="Unassembled WGS sequence"/>
</dbReference>
<reference evidence="3" key="1">
    <citation type="submission" date="2022-07" db="EMBL/GenBank/DDBJ databases">
        <title>The genome of Lyophyllum shimeji provides insight into the initial evolution of ectomycorrhizal fungal genome.</title>
        <authorList>
            <person name="Kobayashi Y."/>
            <person name="Shibata T."/>
            <person name="Hirakawa H."/>
            <person name="Shigenobu S."/>
            <person name="Nishiyama T."/>
            <person name="Yamada A."/>
            <person name="Hasebe M."/>
            <person name="Kawaguchi M."/>
        </authorList>
    </citation>
    <scope>NUCLEOTIDE SEQUENCE</scope>
    <source>
        <strain evidence="3">AT787</strain>
    </source>
</reference>
<feature type="region of interest" description="Disordered" evidence="1">
    <location>
        <begin position="411"/>
        <end position="503"/>
    </location>
</feature>
<evidence type="ECO:0000313" key="4">
    <source>
        <dbReference type="Proteomes" id="UP001063166"/>
    </source>
</evidence>
<evidence type="ECO:0000313" key="3">
    <source>
        <dbReference type="EMBL" id="GLB35925.1"/>
    </source>
</evidence>
<feature type="transmembrane region" description="Helical" evidence="2">
    <location>
        <begin position="902"/>
        <end position="922"/>
    </location>
</feature>
<sequence length="923" mass="103098">MASQERSRIHFPVDNASPSRPIHRSADATLRVSPVPSRTSPVRRSLTPGAQNASASSRRRVRSVATPGNVFLDSQPSRRQHTTSLLTPPRGLNSLAGRAFETVEEDNVSLGIFSDEYDLAHEDPRILQDVQRALKLKARREARLSNKLTPPRSDFPARHQTANSSTSPSTFPTSPSPRKESMSSDLDFSPATGVSFLHPVPASLDNGMTLDWSGFDEKPDSRWRLTSTKRKGKGFLPPMATVMEQQEAAYADKIARLKSVASPQTLKKAKITEDQLGRRYNLVYGMLPSGPPLNIAKVAQWYGRQDALVRNALEKAEPFTWLKHLDRRGTNLPERPPRYLSALIIEEYIQDQTRHDSMTTIPEDSPLREISPEVPPSFANAPLASIPSRTSSNHLLGPSLAKNVHTEDGITFEPRVHSTRSSLEVDSRRSRGSSFSSLPIGFPSTAPSSPSGNRSQPREVVSGVTRRLPNEGLPAEPLHSEESDHGNKSSTRHGSAMASPDLSIKVVPVSDQSEEDATRKAGILVQLTAPAPEDVETPQPPNVRPPAPQQSRPVDRILGRRRRRVSLPPPDSALRSSEARQRQEADEEKAYEAKARLLQETTSHNHRIRQLLNRVSVGIRELETAQSNALSSLGIAHSGLPRDLIDAFGHDPAAVTGATRRFQGWRAADDIHNRLLRQRDVFQAFLSRANRDASVPKSVLNDPISSLIQSLEALEVHSQKIAGKAIEVDEALKSVQATHNAVKTNYKDTSSRTSLVYPELSYIIALEESYKDQYQQFWEFGMDTLTFLLDTVTPFWRSYGKPIGEDIRDFLIIPLYRNEFTGESKRYPITRIPSRSFRHWLGLILFFIASVTVTVLQARAAISSASHYRLQMIPYESIRWTALPFFWISIIIQWWATLVESVVVFLELGVLVWWVGWSVRIFT</sequence>
<feature type="compositionally biased region" description="Pro residues" evidence="1">
    <location>
        <begin position="538"/>
        <end position="548"/>
    </location>
</feature>
<protein>
    <submittedName>
        <fullName evidence="3">Uncharacterized protein</fullName>
    </submittedName>
</protein>
<keyword evidence="2" id="KW-0812">Transmembrane</keyword>
<feature type="region of interest" description="Disordered" evidence="1">
    <location>
        <begin position="141"/>
        <end position="187"/>
    </location>
</feature>
<feature type="region of interest" description="Disordered" evidence="1">
    <location>
        <begin position="1"/>
        <end position="90"/>
    </location>
</feature>
<name>A0A9P3PH16_LYOSH</name>
<feature type="region of interest" description="Disordered" evidence="1">
    <location>
        <begin position="354"/>
        <end position="399"/>
    </location>
</feature>
<dbReference type="EMBL" id="BRPK01000003">
    <property type="protein sequence ID" value="GLB35925.1"/>
    <property type="molecule type" value="Genomic_DNA"/>
</dbReference>
<feature type="region of interest" description="Disordered" evidence="1">
    <location>
        <begin position="531"/>
        <end position="590"/>
    </location>
</feature>
<feature type="transmembrane region" description="Helical" evidence="2">
    <location>
        <begin position="837"/>
        <end position="856"/>
    </location>
</feature>
<keyword evidence="2" id="KW-0472">Membrane</keyword>
<organism evidence="3 4">
    <name type="scientific">Lyophyllum shimeji</name>
    <name type="common">Hon-shimeji</name>
    <name type="synonym">Tricholoma shimeji</name>
    <dbReference type="NCBI Taxonomy" id="47721"/>
    <lineage>
        <taxon>Eukaryota</taxon>
        <taxon>Fungi</taxon>
        <taxon>Dikarya</taxon>
        <taxon>Basidiomycota</taxon>
        <taxon>Agaricomycotina</taxon>
        <taxon>Agaricomycetes</taxon>
        <taxon>Agaricomycetidae</taxon>
        <taxon>Agaricales</taxon>
        <taxon>Tricholomatineae</taxon>
        <taxon>Lyophyllaceae</taxon>
        <taxon>Lyophyllum</taxon>
    </lineage>
</organism>
<proteinExistence type="predicted"/>
<feature type="compositionally biased region" description="Polar residues" evidence="1">
    <location>
        <begin position="72"/>
        <end position="86"/>
    </location>
</feature>
<accession>A0A9P3PH16</accession>
<evidence type="ECO:0000256" key="2">
    <source>
        <dbReference type="SAM" id="Phobius"/>
    </source>
</evidence>
<keyword evidence="4" id="KW-1185">Reference proteome</keyword>
<feature type="compositionally biased region" description="Polar residues" evidence="1">
    <location>
        <begin position="36"/>
        <end position="52"/>
    </location>
</feature>
<feature type="compositionally biased region" description="Basic and acidic residues" evidence="1">
    <location>
        <begin position="478"/>
        <end position="487"/>
    </location>
</feature>
<feature type="transmembrane region" description="Helical" evidence="2">
    <location>
        <begin position="877"/>
        <end position="896"/>
    </location>
</feature>
<dbReference type="OrthoDB" id="3190515at2759"/>
<gene>
    <name evidence="3" type="ORF">LshimejAT787_0302130</name>
</gene>
<feature type="compositionally biased region" description="Basic and acidic residues" evidence="1">
    <location>
        <begin position="577"/>
        <end position="590"/>
    </location>
</feature>
<keyword evidence="2" id="KW-1133">Transmembrane helix</keyword>
<dbReference type="AlphaFoldDB" id="A0A9P3PH16"/>
<comment type="caution">
    <text evidence="3">The sequence shown here is derived from an EMBL/GenBank/DDBJ whole genome shotgun (WGS) entry which is preliminary data.</text>
</comment>
<feature type="compositionally biased region" description="Low complexity" evidence="1">
    <location>
        <begin position="164"/>
        <end position="173"/>
    </location>
</feature>
<evidence type="ECO:0000256" key="1">
    <source>
        <dbReference type="SAM" id="MobiDB-lite"/>
    </source>
</evidence>